<dbReference type="EMBL" id="JAKZBV010000001">
    <property type="protein sequence ID" value="MCH6471285.1"/>
    <property type="molecule type" value="Genomic_DNA"/>
</dbReference>
<gene>
    <name evidence="1" type="ORF">L0M17_15095</name>
</gene>
<reference evidence="1 2" key="1">
    <citation type="submission" date="2022-03" db="EMBL/GenBank/DDBJ databases">
        <title>Sinomonas sp. isolated from a soil.</title>
        <authorList>
            <person name="Han J."/>
            <person name="Kim D.-U."/>
        </authorList>
    </citation>
    <scope>NUCLEOTIDE SEQUENCE [LARGE SCALE GENOMIC DNA]</scope>
    <source>
        <strain evidence="1 2">5-5</strain>
    </source>
</reference>
<organism evidence="1 2">
    <name type="scientific">Sinomonas terrae</name>
    <dbReference type="NCBI Taxonomy" id="2908838"/>
    <lineage>
        <taxon>Bacteria</taxon>
        <taxon>Bacillati</taxon>
        <taxon>Actinomycetota</taxon>
        <taxon>Actinomycetes</taxon>
        <taxon>Micrococcales</taxon>
        <taxon>Micrococcaceae</taxon>
        <taxon>Sinomonas</taxon>
    </lineage>
</organism>
<accession>A0ABS9U3W4</accession>
<dbReference type="Proteomes" id="UP001202922">
    <property type="component" value="Unassembled WGS sequence"/>
</dbReference>
<evidence type="ECO:0000313" key="1">
    <source>
        <dbReference type="EMBL" id="MCH6471285.1"/>
    </source>
</evidence>
<keyword evidence="2" id="KW-1185">Reference proteome</keyword>
<dbReference type="RefSeq" id="WP_241054966.1">
    <property type="nucleotide sequence ID" value="NZ_JAKZBV010000001.1"/>
</dbReference>
<evidence type="ECO:0000313" key="2">
    <source>
        <dbReference type="Proteomes" id="UP001202922"/>
    </source>
</evidence>
<proteinExistence type="predicted"/>
<protein>
    <submittedName>
        <fullName evidence="1">Uncharacterized protein</fullName>
    </submittedName>
</protein>
<sequence length="61" mass="6298">MTKITAAELAAETAEALPDRDTLSTYDWASVTAINSSTAANVAALWSAAASHATQTVAIFQ</sequence>
<name>A0ABS9U3W4_9MICC</name>
<comment type="caution">
    <text evidence="1">The sequence shown here is derived from an EMBL/GenBank/DDBJ whole genome shotgun (WGS) entry which is preliminary data.</text>
</comment>